<evidence type="ECO:0000256" key="1">
    <source>
        <dbReference type="SAM" id="SignalP"/>
    </source>
</evidence>
<keyword evidence="1" id="KW-0732">Signal</keyword>
<evidence type="ECO:0000313" key="2">
    <source>
        <dbReference type="Proteomes" id="UP000515158"/>
    </source>
</evidence>
<dbReference type="KEGG" id="tpal:117645473"/>
<dbReference type="OrthoDB" id="8237401at2759"/>
<name>A0A6P8YWG4_THRPL</name>
<accession>A0A6P8YWG4</accession>
<feature type="signal peptide" evidence="1">
    <location>
        <begin position="1"/>
        <end position="21"/>
    </location>
</feature>
<protein>
    <submittedName>
        <fullName evidence="3">Uncharacterized protein LOC117645473</fullName>
    </submittedName>
</protein>
<dbReference type="GeneID" id="117645473"/>
<gene>
    <name evidence="3" type="primary">LOC117645473</name>
</gene>
<dbReference type="Proteomes" id="UP000515158">
    <property type="component" value="Unplaced"/>
</dbReference>
<organism evidence="3">
    <name type="scientific">Thrips palmi</name>
    <name type="common">Melon thrips</name>
    <dbReference type="NCBI Taxonomy" id="161013"/>
    <lineage>
        <taxon>Eukaryota</taxon>
        <taxon>Metazoa</taxon>
        <taxon>Ecdysozoa</taxon>
        <taxon>Arthropoda</taxon>
        <taxon>Hexapoda</taxon>
        <taxon>Insecta</taxon>
        <taxon>Pterygota</taxon>
        <taxon>Neoptera</taxon>
        <taxon>Paraneoptera</taxon>
        <taxon>Thysanoptera</taxon>
        <taxon>Terebrantia</taxon>
        <taxon>Thripoidea</taxon>
        <taxon>Thripidae</taxon>
        <taxon>Thrips</taxon>
    </lineage>
</organism>
<dbReference type="AlphaFoldDB" id="A0A6P8YWG4"/>
<proteinExistence type="predicted"/>
<sequence length="249" mass="26936">MVSKALLVALVALCSVHTLNAWPWDRKTTTVRTTTTTVPAVMSREKFLGLLSQAAENVTAEVAKSHQLVQEADAADKAGQGITKGVADVSAYTKKFTDQLNDYAARVIKNTVDTAPCVDRYMDDKAEIEAYSVVGVKDLIQTDMQDVRDTAVKADALLEKIASVKARGETEAAKPDGEYGGDVDAILKDADELVSTAVWNNEHINTLVYDFKFAADVTITLSDAPDDIMAAQGYGTLCMRRVGRSLSQQ</sequence>
<reference evidence="3" key="1">
    <citation type="submission" date="2025-08" db="UniProtKB">
        <authorList>
            <consortium name="RefSeq"/>
        </authorList>
    </citation>
    <scope>IDENTIFICATION</scope>
    <source>
        <tissue evidence="3">Total insect</tissue>
    </source>
</reference>
<keyword evidence="2" id="KW-1185">Reference proteome</keyword>
<dbReference type="RefSeq" id="XP_034241601.1">
    <property type="nucleotide sequence ID" value="XM_034385710.1"/>
</dbReference>
<dbReference type="InParanoid" id="A0A6P8YWG4"/>
<evidence type="ECO:0000313" key="3">
    <source>
        <dbReference type="RefSeq" id="XP_034241601.1"/>
    </source>
</evidence>
<feature type="chain" id="PRO_5028355249" evidence="1">
    <location>
        <begin position="22"/>
        <end position="249"/>
    </location>
</feature>